<proteinExistence type="predicted"/>
<dbReference type="KEGG" id="sua:Saut_0027"/>
<keyword evidence="4" id="KW-1185">Reference proteome</keyword>
<reference evidence="4" key="1">
    <citation type="journal article" date="2010" name="Stand. Genomic Sci.">
        <title>Complete genome sequence of Sulfurimonas autotrophica type strain (OK10).</title>
        <authorList>
            <person name="Sikorski J."/>
            <person name="Munk C."/>
            <person name="Lapidus A."/>
            <person name="Djao O."/>
            <person name="Lucas S."/>
            <person name="Glavina Del Rio T."/>
            <person name="Nolan M."/>
            <person name="Tice H."/>
            <person name="Han C."/>
            <person name="Cheng J."/>
            <person name="Tapia R."/>
            <person name="Goodwin L."/>
            <person name="Pitluck S."/>
            <person name="Liolios K."/>
            <person name="Ivanova N."/>
            <person name="Mavromatis K."/>
            <person name="Mikhailova N."/>
            <person name="Pati A."/>
            <person name="Sims D."/>
            <person name="Meincke L."/>
            <person name="Brettin T."/>
            <person name="Detter J."/>
            <person name="Chen A."/>
            <person name="Palaniappan K."/>
            <person name="Land M."/>
            <person name="Hauser L."/>
            <person name="Chang Y."/>
            <person name="Jeffries C."/>
            <person name="Rohde M."/>
            <person name="Lang E."/>
            <person name="Spring S."/>
            <person name="Goker M."/>
            <person name="Woyke T."/>
            <person name="Bristow J."/>
            <person name="Eisen J."/>
            <person name="Markowitz V."/>
            <person name="Hugenholtz P."/>
            <person name="Kyrpides N."/>
            <person name="Klenk H."/>
        </authorList>
    </citation>
    <scope>NUCLEOTIDE SEQUENCE [LARGE SCALE GENOMIC DNA]</scope>
    <source>
        <strain evidence="4">ATCC BAA-671 / DSM 16294 / JCM 11897 / OK10</strain>
    </source>
</reference>
<dbReference type="EMBL" id="CP002205">
    <property type="protein sequence ID" value="ADN08076.1"/>
    <property type="molecule type" value="Genomic_DNA"/>
</dbReference>
<sequence>MCINVGKADRIIRVVLGLGLIAYGLLAQNYIVAGIGVIPLLTAVFGFCPFYPLFKLNTGCKKD</sequence>
<dbReference type="eggNOG" id="ENOG5033A4Z">
    <property type="taxonomic scope" value="Bacteria"/>
</dbReference>
<name>E0UP43_SULAO</name>
<evidence type="ECO:0000259" key="2">
    <source>
        <dbReference type="Pfam" id="PF11127"/>
    </source>
</evidence>
<dbReference type="RefSeq" id="WP_013325832.1">
    <property type="nucleotide sequence ID" value="NC_014506.1"/>
</dbReference>
<evidence type="ECO:0000313" key="4">
    <source>
        <dbReference type="Proteomes" id="UP000007803"/>
    </source>
</evidence>
<feature type="domain" description="Inner membrane protein YgaP-like transmembrane" evidence="2">
    <location>
        <begin position="1"/>
        <end position="61"/>
    </location>
</feature>
<dbReference type="OrthoDB" id="9804804at2"/>
<dbReference type="STRING" id="563040.Saut_0027"/>
<dbReference type="InterPro" id="IPR021309">
    <property type="entry name" value="YgaP-like_TM"/>
</dbReference>
<keyword evidence="1" id="KW-0812">Transmembrane</keyword>
<feature type="transmembrane region" description="Helical" evidence="1">
    <location>
        <begin position="12"/>
        <end position="31"/>
    </location>
</feature>
<keyword evidence="1" id="KW-1133">Transmembrane helix</keyword>
<dbReference type="Proteomes" id="UP000007803">
    <property type="component" value="Chromosome"/>
</dbReference>
<dbReference type="Pfam" id="PF11127">
    <property type="entry name" value="YgaP-like_TM"/>
    <property type="match status" value="1"/>
</dbReference>
<gene>
    <name evidence="3" type="ordered locus">Saut_0027</name>
</gene>
<feature type="transmembrane region" description="Helical" evidence="1">
    <location>
        <begin position="37"/>
        <end position="54"/>
    </location>
</feature>
<dbReference type="AlphaFoldDB" id="E0UP43"/>
<evidence type="ECO:0000256" key="1">
    <source>
        <dbReference type="SAM" id="Phobius"/>
    </source>
</evidence>
<keyword evidence="1" id="KW-0472">Membrane</keyword>
<organism evidence="3 4">
    <name type="scientific">Sulfurimonas autotrophica (strain ATCC BAA-671 / DSM 16294 / JCM 11897 / OK10)</name>
    <dbReference type="NCBI Taxonomy" id="563040"/>
    <lineage>
        <taxon>Bacteria</taxon>
        <taxon>Pseudomonadati</taxon>
        <taxon>Campylobacterota</taxon>
        <taxon>Epsilonproteobacteria</taxon>
        <taxon>Campylobacterales</taxon>
        <taxon>Sulfurimonadaceae</taxon>
        <taxon>Sulfurimonas</taxon>
    </lineage>
</organism>
<evidence type="ECO:0000313" key="3">
    <source>
        <dbReference type="EMBL" id="ADN08076.1"/>
    </source>
</evidence>
<dbReference type="HOGENOM" id="CLU_176022_4_1_7"/>
<protein>
    <recommendedName>
        <fullName evidence="2">Inner membrane protein YgaP-like transmembrane domain-containing protein</fullName>
    </recommendedName>
</protein>
<accession>E0UP43</accession>